<reference evidence="1 2" key="1">
    <citation type="journal article" date="2018" name="Sci. Rep.">
        <title>Genomic signatures of local adaptation to the degree of environmental predictability in rotifers.</title>
        <authorList>
            <person name="Franch-Gras L."/>
            <person name="Hahn C."/>
            <person name="Garcia-Roger E.M."/>
            <person name="Carmona M.J."/>
            <person name="Serra M."/>
            <person name="Gomez A."/>
        </authorList>
    </citation>
    <scope>NUCLEOTIDE SEQUENCE [LARGE SCALE GENOMIC DNA]</scope>
    <source>
        <strain evidence="1">HYR1</strain>
    </source>
</reference>
<comment type="caution">
    <text evidence="1">The sequence shown here is derived from an EMBL/GenBank/DDBJ whole genome shotgun (WGS) entry which is preliminary data.</text>
</comment>
<proteinExistence type="predicted"/>
<dbReference type="EMBL" id="REGN01011415">
    <property type="protein sequence ID" value="RMZ97444.1"/>
    <property type="molecule type" value="Genomic_DNA"/>
</dbReference>
<sequence>MTSGDCEIITIYLFLTNSNKTTITLTRTKTKTSIQEASKHSSSNDLIAEILNYIDEIDHPFVECQINTNNRIIAARHLLKENTKTKKIDNETSIYSGTLYLWVYQLLFDRLVVFNLNT</sequence>
<accession>A0A3M7PFF6</accession>
<keyword evidence="2" id="KW-1185">Reference proteome</keyword>
<gene>
    <name evidence="1" type="ORF">BpHYR1_037511</name>
</gene>
<organism evidence="1 2">
    <name type="scientific">Brachionus plicatilis</name>
    <name type="common">Marine rotifer</name>
    <name type="synonym">Brachionus muelleri</name>
    <dbReference type="NCBI Taxonomy" id="10195"/>
    <lineage>
        <taxon>Eukaryota</taxon>
        <taxon>Metazoa</taxon>
        <taxon>Spiralia</taxon>
        <taxon>Gnathifera</taxon>
        <taxon>Rotifera</taxon>
        <taxon>Eurotatoria</taxon>
        <taxon>Monogononta</taxon>
        <taxon>Pseudotrocha</taxon>
        <taxon>Ploima</taxon>
        <taxon>Brachionidae</taxon>
        <taxon>Brachionus</taxon>
    </lineage>
</organism>
<dbReference type="AlphaFoldDB" id="A0A3M7PFF6"/>
<protein>
    <submittedName>
        <fullName evidence="1">Uncharacterized protein</fullName>
    </submittedName>
</protein>
<evidence type="ECO:0000313" key="1">
    <source>
        <dbReference type="EMBL" id="RMZ97444.1"/>
    </source>
</evidence>
<name>A0A3M7PFF6_BRAPC</name>
<evidence type="ECO:0000313" key="2">
    <source>
        <dbReference type="Proteomes" id="UP000276133"/>
    </source>
</evidence>
<dbReference type="Proteomes" id="UP000276133">
    <property type="component" value="Unassembled WGS sequence"/>
</dbReference>